<comment type="caution">
    <text evidence="1">The sequence shown here is derived from an EMBL/GenBank/DDBJ whole genome shotgun (WGS) entry which is preliminary data.</text>
</comment>
<protein>
    <submittedName>
        <fullName evidence="1">Uncharacterized protein</fullName>
    </submittedName>
</protein>
<evidence type="ECO:0000313" key="1">
    <source>
        <dbReference type="EMBL" id="KIQ56454.1"/>
    </source>
</evidence>
<accession>A0A0D0P2H7</accession>
<evidence type="ECO:0000313" key="2">
    <source>
        <dbReference type="Proteomes" id="UP000032101"/>
    </source>
</evidence>
<dbReference type="Proteomes" id="UP000032101">
    <property type="component" value="Unassembled WGS sequence"/>
</dbReference>
<gene>
    <name evidence="1" type="ORF">RL74_25935</name>
</gene>
<name>A0A0D0P2H7_PSEFL</name>
<sequence length="87" mass="9258">MGLGLFGAEVASALALRIVAMELTNPFRELVALEALNAGMVKSGAIYVLYKAPQVLCVAGAIRFIPPAHHEKAAICFAVIHEAHAFR</sequence>
<dbReference type="EMBL" id="JXNZ01000399">
    <property type="protein sequence ID" value="KIQ56454.1"/>
    <property type="molecule type" value="Genomic_DNA"/>
</dbReference>
<organism evidence="1 2">
    <name type="scientific">Pseudomonas fluorescens</name>
    <dbReference type="NCBI Taxonomy" id="294"/>
    <lineage>
        <taxon>Bacteria</taxon>
        <taxon>Pseudomonadati</taxon>
        <taxon>Pseudomonadota</taxon>
        <taxon>Gammaproteobacteria</taxon>
        <taxon>Pseudomonadales</taxon>
        <taxon>Pseudomonadaceae</taxon>
        <taxon>Pseudomonas</taxon>
    </lineage>
</organism>
<proteinExistence type="predicted"/>
<dbReference type="PATRIC" id="fig|294.124.peg.5370"/>
<reference evidence="1 2" key="1">
    <citation type="submission" date="2015-01" db="EMBL/GenBank/DDBJ databases">
        <title>Draft Genome Sequence of the Biocontrol and Plant Growth-Promoting Rhizobacteria (PGPR) Pseudomonas fluorescens UM270.</title>
        <authorList>
            <person name="Hernandez-Salmeron J.E."/>
            <person name="Santoyo G."/>
            <person name="Moreno-Hagelsieb G."/>
            <person name="Hernandez-Leon R."/>
        </authorList>
    </citation>
    <scope>NUCLEOTIDE SEQUENCE [LARGE SCALE GENOMIC DNA]</scope>
    <source>
        <strain evidence="1 2">UM270</strain>
    </source>
</reference>
<dbReference type="AlphaFoldDB" id="A0A0D0P2H7"/>